<dbReference type="RefSeq" id="WP_158948688.1">
    <property type="nucleotide sequence ID" value="NZ_CP046400.1"/>
</dbReference>
<dbReference type="Proteomes" id="UP000428328">
    <property type="component" value="Chromosome"/>
</dbReference>
<name>A0A6I6JKU6_9BACT</name>
<sequence length="292" mass="32823">MFQKDLLNHLKASFGNSVRLPSSIGFIPEPKGTLNIHINNPDCNMQSDRNAFEGWALASRVAGFEHVRLSWATESIKEPKHYNRFLYRAFMFSKYFKWFSSDVLNVDHIVGVGIEKYINHGTVSASVKDDPRSESAYEDCLYRSQVFRVEHNIDEGRIARQLPVGVYTENPPTEKSALFTGNASAIDLIGLDRDGVLKLFELKVAGNKKVGALSELFFYSCILNDIRSGFIKPSSDALIRDSLLSWQDVINSKKIENYIISSGELHPIVRGVCASSVLENFPVTCIEGYKCE</sequence>
<accession>A0A6I6JKU6</accession>
<organism evidence="1 2">
    <name type="scientific">Pseudodesulfovibrio cashew</name>
    <dbReference type="NCBI Taxonomy" id="2678688"/>
    <lineage>
        <taxon>Bacteria</taxon>
        <taxon>Pseudomonadati</taxon>
        <taxon>Thermodesulfobacteriota</taxon>
        <taxon>Desulfovibrionia</taxon>
        <taxon>Desulfovibrionales</taxon>
        <taxon>Desulfovibrionaceae</taxon>
    </lineage>
</organism>
<protein>
    <submittedName>
        <fullName evidence="1">Uncharacterized protein</fullName>
    </submittedName>
</protein>
<evidence type="ECO:0000313" key="2">
    <source>
        <dbReference type="Proteomes" id="UP000428328"/>
    </source>
</evidence>
<dbReference type="AlphaFoldDB" id="A0A6I6JKU6"/>
<proteinExistence type="predicted"/>
<dbReference type="KEGG" id="psel:GM415_12540"/>
<dbReference type="EMBL" id="CP046400">
    <property type="protein sequence ID" value="QGY40923.1"/>
    <property type="molecule type" value="Genomic_DNA"/>
</dbReference>
<evidence type="ECO:0000313" key="1">
    <source>
        <dbReference type="EMBL" id="QGY40923.1"/>
    </source>
</evidence>
<reference evidence="1 2" key="1">
    <citation type="submission" date="2019-11" db="EMBL/GenBank/DDBJ databases">
        <authorList>
            <person name="Zheng R.K."/>
            <person name="Sun C.M."/>
        </authorList>
    </citation>
    <scope>NUCLEOTIDE SEQUENCE [LARGE SCALE GENOMIC DNA]</scope>
    <source>
        <strain evidence="1 2">SRB007</strain>
    </source>
</reference>
<gene>
    <name evidence="1" type="ORF">GM415_12540</name>
</gene>
<keyword evidence="2" id="KW-1185">Reference proteome</keyword>